<dbReference type="Pfam" id="PF26557">
    <property type="entry name" value="Cullin_AB"/>
    <property type="match status" value="1"/>
</dbReference>
<dbReference type="PANTHER" id="PTHR45957:SF1">
    <property type="entry name" value="ANAPHASE-PROMOTING COMPLEX SUBUNIT 2"/>
    <property type="match status" value="1"/>
</dbReference>
<keyword evidence="5" id="KW-0131">Cell cycle</keyword>
<dbReference type="GO" id="GO:0031625">
    <property type="term" value="F:ubiquitin protein ligase binding"/>
    <property type="evidence" value="ECO:0007669"/>
    <property type="project" value="InterPro"/>
</dbReference>
<dbReference type="OrthoDB" id="5581181at2759"/>
<dbReference type="GO" id="GO:0006511">
    <property type="term" value="P:ubiquitin-dependent protein catabolic process"/>
    <property type="evidence" value="ECO:0007669"/>
    <property type="project" value="InterPro"/>
</dbReference>
<evidence type="ECO:0000313" key="9">
    <source>
        <dbReference type="RefSeq" id="XP_025416836.1"/>
    </source>
</evidence>
<keyword evidence="4" id="KW-0833">Ubl conjugation pathway</keyword>
<dbReference type="CTD" id="136036194"/>
<protein>
    <recommendedName>
        <fullName evidence="1">Anaphase-promoting complex subunit 2</fullName>
    </recommendedName>
</protein>
<dbReference type="RefSeq" id="XP_025416836.1">
    <property type="nucleotide sequence ID" value="XM_025561051.1"/>
</dbReference>
<name>A0A8B8G2L4_9HEMI</name>
<dbReference type="Pfam" id="PF08672">
    <property type="entry name" value="ANAPC2"/>
    <property type="match status" value="1"/>
</dbReference>
<dbReference type="PANTHER" id="PTHR45957">
    <property type="entry name" value="ANAPHASE-PROMOTING COMPLEX SUBUNIT 2"/>
    <property type="match status" value="1"/>
</dbReference>
<dbReference type="Pfam" id="PF25773">
    <property type="entry name" value="TPR_ANAPC2"/>
    <property type="match status" value="1"/>
</dbReference>
<dbReference type="InterPro" id="IPR014786">
    <property type="entry name" value="ANAPC2_C"/>
</dbReference>
<reference evidence="9" key="1">
    <citation type="submission" date="2025-08" db="UniProtKB">
        <authorList>
            <consortium name="RefSeq"/>
        </authorList>
    </citation>
    <scope>IDENTIFICATION</scope>
    <source>
        <tissue evidence="9">Whole body</tissue>
    </source>
</reference>
<dbReference type="Gene3D" id="1.10.10.10">
    <property type="entry name" value="Winged helix-like DNA-binding domain superfamily/Winged helix DNA-binding domain"/>
    <property type="match status" value="1"/>
</dbReference>
<evidence type="ECO:0000256" key="2">
    <source>
        <dbReference type="ARBA" id="ARBA00022618"/>
    </source>
</evidence>
<evidence type="ECO:0000256" key="6">
    <source>
        <dbReference type="PROSITE-ProRule" id="PRU00330"/>
    </source>
</evidence>
<evidence type="ECO:0000256" key="3">
    <source>
        <dbReference type="ARBA" id="ARBA00022776"/>
    </source>
</evidence>
<dbReference type="SMART" id="SM01013">
    <property type="entry name" value="APC2"/>
    <property type="match status" value="1"/>
</dbReference>
<keyword evidence="8" id="KW-1185">Reference proteome</keyword>
<evidence type="ECO:0000256" key="5">
    <source>
        <dbReference type="ARBA" id="ARBA00023306"/>
    </source>
</evidence>
<dbReference type="GO" id="GO:0070979">
    <property type="term" value="P:protein K11-linked ubiquitination"/>
    <property type="evidence" value="ECO:0007669"/>
    <property type="project" value="TreeGrafter"/>
</dbReference>
<dbReference type="GO" id="GO:0005680">
    <property type="term" value="C:anaphase-promoting complex"/>
    <property type="evidence" value="ECO:0007669"/>
    <property type="project" value="TreeGrafter"/>
</dbReference>
<dbReference type="SUPFAM" id="SSF46785">
    <property type="entry name" value="Winged helix' DNA-binding domain"/>
    <property type="match status" value="1"/>
</dbReference>
<dbReference type="Proteomes" id="UP000694846">
    <property type="component" value="Unplaced"/>
</dbReference>
<dbReference type="InterPro" id="IPR044554">
    <property type="entry name" value="ANAPC2"/>
</dbReference>
<feature type="domain" description="Cullin family profile" evidence="7">
    <location>
        <begin position="461"/>
        <end position="666"/>
    </location>
</feature>
<dbReference type="InterPro" id="IPR057975">
    <property type="entry name" value="TPR_ANAPC2"/>
</dbReference>
<dbReference type="InterPro" id="IPR036388">
    <property type="entry name" value="WH-like_DNA-bd_sf"/>
</dbReference>
<evidence type="ECO:0000256" key="1">
    <source>
        <dbReference type="ARBA" id="ARBA00016068"/>
    </source>
</evidence>
<dbReference type="GO" id="GO:0007091">
    <property type="term" value="P:metaphase/anaphase transition of mitotic cell cycle"/>
    <property type="evidence" value="ECO:0007669"/>
    <property type="project" value="TreeGrafter"/>
</dbReference>
<dbReference type="SUPFAM" id="SSF75632">
    <property type="entry name" value="Cullin homology domain"/>
    <property type="match status" value="1"/>
</dbReference>
<keyword evidence="3" id="KW-0498">Mitosis</keyword>
<dbReference type="InterPro" id="IPR036390">
    <property type="entry name" value="WH_DNA-bd_sf"/>
</dbReference>
<keyword evidence="2" id="KW-0132">Cell division</keyword>
<dbReference type="Gene3D" id="3.30.230.130">
    <property type="entry name" value="Cullin, Chain C, Domain 2"/>
    <property type="match status" value="1"/>
</dbReference>
<proteinExistence type="inferred from homology"/>
<dbReference type="SMART" id="SM00182">
    <property type="entry name" value="CULLIN"/>
    <property type="match status" value="1"/>
</dbReference>
<dbReference type="PROSITE" id="PS50069">
    <property type="entry name" value="CULLIN_2"/>
    <property type="match status" value="1"/>
</dbReference>
<dbReference type="InterPro" id="IPR059120">
    <property type="entry name" value="Cullin-like_AB"/>
</dbReference>
<comment type="similarity">
    <text evidence="6">Belongs to the cullin family.</text>
</comment>
<evidence type="ECO:0000256" key="4">
    <source>
        <dbReference type="ARBA" id="ARBA00022786"/>
    </source>
</evidence>
<dbReference type="InterPro" id="IPR036317">
    <property type="entry name" value="Cullin_homology_sf"/>
</dbReference>
<evidence type="ECO:0000259" key="7">
    <source>
        <dbReference type="PROSITE" id="PS50069"/>
    </source>
</evidence>
<sequence>MDKKSYWNDIIIAFPILSKDEQHFEQCDDEQFVVIKNIIVENKLISFVHGMVMNKIKQDLMAKVNEFWLYFMPNNVVELSGLKTQEQIFEDYIGFEKFKTAIDELFNLAQSYVDTINRLQMLFENNNRINLLKNLNAQICALLHSQLPSDYNSIIYQFYRAALKVFSKDDIVGDKKNTSKEGASCCNGCNFEIVDCKCDYILESFHLTNWQLITIGILEPLAGDVIIDLIHQKIETEVLEITKENFGEHQVSTLEKWIDTNVYDWMKYIYKPKCSTTLNLEDTNIEVFMKKLKHLLYESYTRTRIDQLFNIIIEYPDSEPAVIDLSFTLHKTNLKSELCKKLQNALHSRLLHPAVNTIDIITAYTAAIKVLRKIDPCGALLQEVTQPIRAYLRSRKDTVRCVMTTLTEEGHYLTDELVRNENVLDEDDIYEEENMTDWTKWMPDPVDANPSKSSKRFRNSDTVSMLVDIYGTRELFVNEYRALLADRLLTQFMDNIGDEIRYLELLKLRFGDSLLHSCSVMLKDVYDSKRINHHLYSDPTSNLSSNNLNNELEFPVRAIIVSNQFWPNFKDNFNVELPPVIQKHLDNYTKAFESFKGNRTLNWKPNLGIINIDLQLRDKILNFTVSPIHATIIWHFQEQEEWTINDLSIKMCVPATTLRRRIGFWQNQGLLREKSFDKFIFVEDGIPTTSLSGKGNRNSVVSRNSEFVYGDDDDEMESAVASAQDQREEELQVFWSYIVGMLTNLDSLPLDRIHQMLKMFATQGTGVDCSLTQLRLFLDEKVKQHLLIFTGGRYKLAK</sequence>
<organism evidence="8 9">
    <name type="scientific">Sipha flava</name>
    <name type="common">yellow sugarcane aphid</name>
    <dbReference type="NCBI Taxonomy" id="143950"/>
    <lineage>
        <taxon>Eukaryota</taxon>
        <taxon>Metazoa</taxon>
        <taxon>Ecdysozoa</taxon>
        <taxon>Arthropoda</taxon>
        <taxon>Hexapoda</taxon>
        <taxon>Insecta</taxon>
        <taxon>Pterygota</taxon>
        <taxon>Neoptera</taxon>
        <taxon>Paraneoptera</taxon>
        <taxon>Hemiptera</taxon>
        <taxon>Sternorrhyncha</taxon>
        <taxon>Aphidomorpha</taxon>
        <taxon>Aphidoidea</taxon>
        <taxon>Aphididae</taxon>
        <taxon>Sipha</taxon>
    </lineage>
</organism>
<accession>A0A8B8G2L4</accession>
<dbReference type="GO" id="GO:0051301">
    <property type="term" value="P:cell division"/>
    <property type="evidence" value="ECO:0007669"/>
    <property type="project" value="UniProtKB-KW"/>
</dbReference>
<dbReference type="GeneID" id="112688036"/>
<dbReference type="InterPro" id="IPR016158">
    <property type="entry name" value="Cullin_homology"/>
</dbReference>
<gene>
    <name evidence="9" type="primary">LOC112688036</name>
</gene>
<dbReference type="Gene3D" id="1.20.1310.10">
    <property type="entry name" value="Cullin Repeats"/>
    <property type="match status" value="1"/>
</dbReference>
<dbReference type="AlphaFoldDB" id="A0A8B8G2L4"/>
<evidence type="ECO:0000313" key="8">
    <source>
        <dbReference type="Proteomes" id="UP000694846"/>
    </source>
</evidence>